<reference evidence="2" key="2">
    <citation type="journal article" date="2015" name="Fish Shellfish Immunol.">
        <title>Early steps in the European eel (Anguilla anguilla)-Vibrio vulnificus interaction in the gills: Role of the RtxA13 toxin.</title>
        <authorList>
            <person name="Callol A."/>
            <person name="Pajuelo D."/>
            <person name="Ebbesson L."/>
            <person name="Teles M."/>
            <person name="MacKenzie S."/>
            <person name="Amaro C."/>
        </authorList>
    </citation>
    <scope>NUCLEOTIDE SEQUENCE</scope>
</reference>
<keyword evidence="1" id="KW-1133">Transmembrane helix</keyword>
<reference evidence="2" key="1">
    <citation type="submission" date="2014-11" db="EMBL/GenBank/DDBJ databases">
        <authorList>
            <person name="Amaro Gonzalez C."/>
        </authorList>
    </citation>
    <scope>NUCLEOTIDE SEQUENCE</scope>
</reference>
<accession>A0A0E9S1Y8</accession>
<keyword evidence="1" id="KW-0812">Transmembrane</keyword>
<organism evidence="2">
    <name type="scientific">Anguilla anguilla</name>
    <name type="common">European freshwater eel</name>
    <name type="synonym">Muraena anguilla</name>
    <dbReference type="NCBI Taxonomy" id="7936"/>
    <lineage>
        <taxon>Eukaryota</taxon>
        <taxon>Metazoa</taxon>
        <taxon>Chordata</taxon>
        <taxon>Craniata</taxon>
        <taxon>Vertebrata</taxon>
        <taxon>Euteleostomi</taxon>
        <taxon>Actinopterygii</taxon>
        <taxon>Neopterygii</taxon>
        <taxon>Teleostei</taxon>
        <taxon>Anguilliformes</taxon>
        <taxon>Anguillidae</taxon>
        <taxon>Anguilla</taxon>
    </lineage>
</organism>
<feature type="transmembrane region" description="Helical" evidence="1">
    <location>
        <begin position="13"/>
        <end position="40"/>
    </location>
</feature>
<proteinExistence type="predicted"/>
<name>A0A0E9S1Y8_ANGAN</name>
<keyword evidence="1" id="KW-0472">Membrane</keyword>
<protein>
    <submittedName>
        <fullName evidence="2">Uncharacterized protein</fullName>
    </submittedName>
</protein>
<dbReference type="EMBL" id="GBXM01073148">
    <property type="protein sequence ID" value="JAH35429.1"/>
    <property type="molecule type" value="Transcribed_RNA"/>
</dbReference>
<evidence type="ECO:0000313" key="2">
    <source>
        <dbReference type="EMBL" id="JAH35429.1"/>
    </source>
</evidence>
<evidence type="ECO:0000256" key="1">
    <source>
        <dbReference type="SAM" id="Phobius"/>
    </source>
</evidence>
<dbReference type="AlphaFoldDB" id="A0A0E9S1Y8"/>
<sequence>MAPACERNPICRFFLYFFPALCLGMRSWLGCNMCIIPFYVSNSVYF</sequence>